<dbReference type="InterPro" id="IPR013106">
    <property type="entry name" value="Ig_V-set"/>
</dbReference>
<dbReference type="InterPro" id="IPR003599">
    <property type="entry name" value="Ig_sub"/>
</dbReference>
<dbReference type="Ensembl" id="ENSTNIT00000022517.1">
    <property type="protein sequence ID" value="ENSTNIP00000022278.1"/>
    <property type="gene ID" value="ENSTNIG00000019084.1"/>
</dbReference>
<feature type="domain" description="Ig-like" evidence="2">
    <location>
        <begin position="172"/>
        <end position="265"/>
    </location>
</feature>
<dbReference type="InterPro" id="IPR036179">
    <property type="entry name" value="Ig-like_dom_sf"/>
</dbReference>
<dbReference type="AlphaFoldDB" id="H3DP29"/>
<dbReference type="PANTHER" id="PTHR46013">
    <property type="entry name" value="VASCULAR CELL ADHESION MOLECULE 1"/>
    <property type="match status" value="1"/>
</dbReference>
<name>H3DP29_TETNG</name>
<keyword evidence="1" id="KW-1133">Transmembrane helix</keyword>
<sequence length="339" mass="35919">MWCLGNSRCVTPKYVFHSAGILPHPSYQGRVEYFGQPGTKNCSLKISDVRQSDSGTYVFYLITDHPTEKMPEQSGVQLLVAESSGAVTVAAGPSSRVAEGETLRLACCSPAAGPQAGYTWFQSTGVGPRRRAQVWDISRVTSADSGGYVCQIQSGDAAQNSTVLTIDVEYSPRSTAISVSPAGDGLPFTLTCSSDANPPVHTYAWYRGAACLPSADKSSHPARRSKAVPAGVGRTQGAVSAEEYGEHCCVARNRHGSQTHTVTLQSPRGTLVHRTNDRQRFCFHLEILEVQSSSVTASLFPSAAATTPPGSSESRLVPIGVGVGVFLLVVVAAVCLITR</sequence>
<evidence type="ECO:0000313" key="4">
    <source>
        <dbReference type="Proteomes" id="UP000007303"/>
    </source>
</evidence>
<feature type="transmembrane region" description="Helical" evidence="1">
    <location>
        <begin position="316"/>
        <end position="337"/>
    </location>
</feature>
<reference evidence="3" key="3">
    <citation type="submission" date="2025-09" db="UniProtKB">
        <authorList>
            <consortium name="Ensembl"/>
        </authorList>
    </citation>
    <scope>IDENTIFICATION</scope>
</reference>
<feature type="domain" description="Ig-like" evidence="2">
    <location>
        <begin position="71"/>
        <end position="165"/>
    </location>
</feature>
<dbReference type="SMART" id="SM00409">
    <property type="entry name" value="IG"/>
    <property type="match status" value="3"/>
</dbReference>
<dbReference type="Proteomes" id="UP000007303">
    <property type="component" value="Unassembled WGS sequence"/>
</dbReference>
<evidence type="ECO:0000313" key="3">
    <source>
        <dbReference type="Ensembl" id="ENSTNIP00000022278.1"/>
    </source>
</evidence>
<dbReference type="GeneTree" id="ENSGT00920000149572"/>
<dbReference type="Gene3D" id="2.60.40.10">
    <property type="entry name" value="Immunoglobulins"/>
    <property type="match status" value="3"/>
</dbReference>
<dbReference type="HOGENOM" id="CLU_818784_0_0_1"/>
<dbReference type="PROSITE" id="PS50835">
    <property type="entry name" value="IG_LIKE"/>
    <property type="match status" value="2"/>
</dbReference>
<reference evidence="3" key="2">
    <citation type="submission" date="2025-08" db="UniProtKB">
        <authorList>
            <consortium name="Ensembl"/>
        </authorList>
    </citation>
    <scope>IDENTIFICATION</scope>
</reference>
<dbReference type="SUPFAM" id="SSF48726">
    <property type="entry name" value="Immunoglobulin"/>
    <property type="match status" value="3"/>
</dbReference>
<dbReference type="OMA" id="QSCCFLI"/>
<evidence type="ECO:0000256" key="1">
    <source>
        <dbReference type="SAM" id="Phobius"/>
    </source>
</evidence>
<keyword evidence="1" id="KW-0812">Transmembrane</keyword>
<dbReference type="Pfam" id="PF07686">
    <property type="entry name" value="V-set"/>
    <property type="match status" value="1"/>
</dbReference>
<accession>H3DP29</accession>
<organism evidence="3 4">
    <name type="scientific">Tetraodon nigroviridis</name>
    <name type="common">Spotted green pufferfish</name>
    <name type="synonym">Chelonodon nigroviridis</name>
    <dbReference type="NCBI Taxonomy" id="99883"/>
    <lineage>
        <taxon>Eukaryota</taxon>
        <taxon>Metazoa</taxon>
        <taxon>Chordata</taxon>
        <taxon>Craniata</taxon>
        <taxon>Vertebrata</taxon>
        <taxon>Euteleostomi</taxon>
        <taxon>Actinopterygii</taxon>
        <taxon>Neopterygii</taxon>
        <taxon>Teleostei</taxon>
        <taxon>Neoteleostei</taxon>
        <taxon>Acanthomorphata</taxon>
        <taxon>Eupercaria</taxon>
        <taxon>Tetraodontiformes</taxon>
        <taxon>Tetradontoidea</taxon>
        <taxon>Tetraodontidae</taxon>
        <taxon>Tetraodon</taxon>
    </lineage>
</organism>
<dbReference type="InterPro" id="IPR007110">
    <property type="entry name" value="Ig-like_dom"/>
</dbReference>
<keyword evidence="1" id="KW-0472">Membrane</keyword>
<dbReference type="InterPro" id="IPR013783">
    <property type="entry name" value="Ig-like_fold"/>
</dbReference>
<dbReference type="PANTHER" id="PTHR46013:SF4">
    <property type="entry name" value="B-CELL RECEPTOR CD22-RELATED"/>
    <property type="match status" value="1"/>
</dbReference>
<reference evidence="4" key="1">
    <citation type="journal article" date="2004" name="Nature">
        <title>Genome duplication in the teleost fish Tetraodon nigroviridis reveals the early vertebrate proto-karyotype.</title>
        <authorList>
            <person name="Jaillon O."/>
            <person name="Aury J.-M."/>
            <person name="Brunet F."/>
            <person name="Petit J.-L."/>
            <person name="Stange-Thomann N."/>
            <person name="Mauceli E."/>
            <person name="Bouneau L."/>
            <person name="Fischer C."/>
            <person name="Ozouf-Costaz C."/>
            <person name="Bernot A."/>
            <person name="Nicaud S."/>
            <person name="Jaffe D."/>
            <person name="Fisher S."/>
            <person name="Lutfalla G."/>
            <person name="Dossat C."/>
            <person name="Segurens B."/>
            <person name="Dasilva C."/>
            <person name="Salanoubat M."/>
            <person name="Levy M."/>
            <person name="Boudet N."/>
            <person name="Castellano S."/>
            <person name="Anthouard V."/>
            <person name="Jubin C."/>
            <person name="Castelli V."/>
            <person name="Katinka M."/>
            <person name="Vacherie B."/>
            <person name="Biemont C."/>
            <person name="Skalli Z."/>
            <person name="Cattolico L."/>
            <person name="Poulain J."/>
            <person name="De Berardinis V."/>
            <person name="Cruaud C."/>
            <person name="Duprat S."/>
            <person name="Brottier P."/>
            <person name="Coutanceau J.-P."/>
            <person name="Gouzy J."/>
            <person name="Parra G."/>
            <person name="Lardier G."/>
            <person name="Chapple C."/>
            <person name="McKernan K.J."/>
            <person name="McEwan P."/>
            <person name="Bosak S."/>
            <person name="Kellis M."/>
            <person name="Volff J.-N."/>
            <person name="Guigo R."/>
            <person name="Zody M.C."/>
            <person name="Mesirov J."/>
            <person name="Lindblad-Toh K."/>
            <person name="Birren B."/>
            <person name="Nusbaum C."/>
            <person name="Kahn D."/>
            <person name="Robinson-Rechavi M."/>
            <person name="Laudet V."/>
            <person name="Schachter V."/>
            <person name="Quetier F."/>
            <person name="Saurin W."/>
            <person name="Scarpelli C."/>
            <person name="Wincker P."/>
            <person name="Lander E.S."/>
            <person name="Weissenbach J."/>
            <person name="Roest Crollius H."/>
        </authorList>
    </citation>
    <scope>NUCLEOTIDE SEQUENCE [LARGE SCALE GENOMIC DNA]</scope>
</reference>
<evidence type="ECO:0000259" key="2">
    <source>
        <dbReference type="PROSITE" id="PS50835"/>
    </source>
</evidence>
<keyword evidence="4" id="KW-1185">Reference proteome</keyword>
<dbReference type="InParanoid" id="H3DP29"/>
<proteinExistence type="predicted"/>
<protein>
    <recommendedName>
        <fullName evidence="2">Ig-like domain-containing protein</fullName>
    </recommendedName>
</protein>